<proteinExistence type="predicted"/>
<evidence type="ECO:0000256" key="5">
    <source>
        <dbReference type="ARBA" id="ARBA00023136"/>
    </source>
</evidence>
<feature type="transmembrane region" description="Helical" evidence="6">
    <location>
        <begin position="468"/>
        <end position="501"/>
    </location>
</feature>
<feature type="transmembrane region" description="Helical" evidence="6">
    <location>
        <begin position="338"/>
        <end position="357"/>
    </location>
</feature>
<dbReference type="Pfam" id="PF13567">
    <property type="entry name" value="DUF4131"/>
    <property type="match status" value="1"/>
</dbReference>
<dbReference type="InterPro" id="IPR004797">
    <property type="entry name" value="Competence_ComEC/Rec2"/>
</dbReference>
<feature type="transmembrane region" description="Helical" evidence="6">
    <location>
        <begin position="297"/>
        <end position="326"/>
    </location>
</feature>
<gene>
    <name evidence="8" type="ORF">OE749_04280</name>
</gene>
<reference evidence="8 9" key="1">
    <citation type="submission" date="2022-10" db="EMBL/GenBank/DDBJ databases">
        <title>Aestuariibacter sp. AA17 isolated from Montipora capitata coral fragment.</title>
        <authorList>
            <person name="Emsley S.A."/>
            <person name="Pfannmuller K.M."/>
            <person name="Loughran R.M."/>
            <person name="Shlafstein M."/>
            <person name="Papke E."/>
            <person name="Saw J.H."/>
            <person name="Ushijima B."/>
            <person name="Videau P."/>
        </authorList>
    </citation>
    <scope>NUCLEOTIDE SEQUENCE [LARGE SCALE GENOMIC DNA]</scope>
    <source>
        <strain evidence="8 9">AA17</strain>
    </source>
</reference>
<accession>A0ABT3A5N9</accession>
<keyword evidence="4 6" id="KW-1133">Transmembrane helix</keyword>
<evidence type="ECO:0000256" key="4">
    <source>
        <dbReference type="ARBA" id="ARBA00022989"/>
    </source>
</evidence>
<dbReference type="RefSeq" id="WP_263711118.1">
    <property type="nucleotide sequence ID" value="NZ_JAOWKX010000002.1"/>
</dbReference>
<dbReference type="SMART" id="SM00849">
    <property type="entry name" value="Lactamase_B"/>
    <property type="match status" value="1"/>
</dbReference>
<name>A0ABT3A5N9_9ALTE</name>
<feature type="domain" description="Metallo-beta-lactamase" evidence="7">
    <location>
        <begin position="522"/>
        <end position="700"/>
    </location>
</feature>
<evidence type="ECO:0000313" key="8">
    <source>
        <dbReference type="EMBL" id="MCV2883907.1"/>
    </source>
</evidence>
<feature type="transmembrane region" description="Helical" evidence="6">
    <location>
        <begin position="229"/>
        <end position="247"/>
    </location>
</feature>
<keyword evidence="3 6" id="KW-0812">Transmembrane</keyword>
<keyword evidence="2" id="KW-1003">Cell membrane</keyword>
<dbReference type="InterPro" id="IPR052159">
    <property type="entry name" value="Competence_DNA_uptake"/>
</dbReference>
<feature type="transmembrane region" description="Helical" evidence="6">
    <location>
        <begin position="267"/>
        <end position="285"/>
    </location>
</feature>
<dbReference type="PANTHER" id="PTHR30619:SF1">
    <property type="entry name" value="RECOMBINATION PROTEIN 2"/>
    <property type="match status" value="1"/>
</dbReference>
<keyword evidence="5 6" id="KW-0472">Membrane</keyword>
<dbReference type="Pfam" id="PF03772">
    <property type="entry name" value="Competence"/>
    <property type="match status" value="1"/>
</dbReference>
<dbReference type="CDD" id="cd07731">
    <property type="entry name" value="ComA-like_MBL-fold"/>
    <property type="match status" value="1"/>
</dbReference>
<dbReference type="InterPro" id="IPR001279">
    <property type="entry name" value="Metallo-B-lactamas"/>
</dbReference>
<dbReference type="NCBIfam" id="TIGR00361">
    <property type="entry name" value="ComEC_Rec2"/>
    <property type="match status" value="1"/>
</dbReference>
<dbReference type="EMBL" id="JAOWKX010000002">
    <property type="protein sequence ID" value="MCV2883907.1"/>
    <property type="molecule type" value="Genomic_DNA"/>
</dbReference>
<comment type="caution">
    <text evidence="8">The sequence shown here is derived from an EMBL/GenBank/DDBJ whole genome shotgun (WGS) entry which is preliminary data.</text>
</comment>
<dbReference type="InterPro" id="IPR004477">
    <property type="entry name" value="ComEC_N"/>
</dbReference>
<evidence type="ECO:0000256" key="3">
    <source>
        <dbReference type="ARBA" id="ARBA00022692"/>
    </source>
</evidence>
<comment type="subcellular location">
    <subcellularLocation>
        <location evidence="1">Cell membrane</location>
        <topology evidence="1">Multi-pass membrane protein</topology>
    </subcellularLocation>
</comment>
<protein>
    <submittedName>
        <fullName evidence="8">DNA internalization-related competence protein ComEC/Rec2</fullName>
    </submittedName>
</protein>
<keyword evidence="9" id="KW-1185">Reference proteome</keyword>
<dbReference type="NCBIfam" id="TIGR00360">
    <property type="entry name" value="ComEC_N-term"/>
    <property type="match status" value="1"/>
</dbReference>
<evidence type="ECO:0000256" key="6">
    <source>
        <dbReference type="SAM" id="Phobius"/>
    </source>
</evidence>
<dbReference type="InterPro" id="IPR036866">
    <property type="entry name" value="RibonucZ/Hydroxyglut_hydro"/>
</dbReference>
<dbReference type="SUPFAM" id="SSF56281">
    <property type="entry name" value="Metallo-hydrolase/oxidoreductase"/>
    <property type="match status" value="1"/>
</dbReference>
<feature type="transmembrane region" description="Helical" evidence="6">
    <location>
        <begin position="378"/>
        <end position="399"/>
    </location>
</feature>
<feature type="transmembrane region" description="Helical" evidence="6">
    <location>
        <begin position="405"/>
        <end position="430"/>
    </location>
</feature>
<dbReference type="Proteomes" id="UP001652504">
    <property type="component" value="Unassembled WGS sequence"/>
</dbReference>
<feature type="transmembrane region" description="Helical" evidence="6">
    <location>
        <begin position="442"/>
        <end position="462"/>
    </location>
</feature>
<dbReference type="Pfam" id="PF00753">
    <property type="entry name" value="Lactamase_B"/>
    <property type="match status" value="1"/>
</dbReference>
<dbReference type="PANTHER" id="PTHR30619">
    <property type="entry name" value="DNA INTERNALIZATION/COMPETENCE PROTEIN COMEC/REC2"/>
    <property type="match status" value="1"/>
</dbReference>
<evidence type="ECO:0000313" key="9">
    <source>
        <dbReference type="Proteomes" id="UP001652504"/>
    </source>
</evidence>
<evidence type="ECO:0000259" key="7">
    <source>
        <dbReference type="SMART" id="SM00849"/>
    </source>
</evidence>
<dbReference type="InterPro" id="IPR025405">
    <property type="entry name" value="DUF4131"/>
</dbReference>
<dbReference type="Gene3D" id="3.60.15.10">
    <property type="entry name" value="Ribonuclease Z/Hydroxyacylglutathione hydrolase-like"/>
    <property type="match status" value="1"/>
</dbReference>
<sequence length="761" mass="84945">MNRWVFSFITGAVSSLLWPALPPTWTLPCLFLAILIAYKLHLKGFSGLLCGIFWMASVGHTQASWQLSFMQIASIQRVQGQIVDISHHPERAVFIISMHSSDLANTPPFWLPKPKIRLVWKHPPTDLSRHDHIHVAVKLKPTHGLANEGGFAFDTWLRSQGGVATGYVQSKASGNVVEAIVGKREKILNQLQTLKLSQHKWIAALALGDRSHFSDDDWHMLQRTGLSHLVAISGLHLAMVASGMWLLARLSLISISYFSPLTQTINYKVGVTILVLLGCIAYAWLSGFALPVLRACFMMSIVSLFFLFRWTVGISQIISLSLLAMILVEPLGMLSGSFWLSVIALCSVLMVYQVVFTQAGQADARIGKRVVHAVGGQFMLNLMMLPIVAVLFQHISLIAPLVNIVAVPVFTFILLPLCLIGVLLMMFYFSLGDTVLTLANDIFAYALIVINWISVQPFAASPVEAMPWYVWVMFAVAILGIVILRSILSVGVASILLLPIVTHAYEPKKQDTWQIDVLDVGQGLSVVIRKNNRSILYDVGAAFDTGFNMADAVIHPFYAFHRLLPPDRIFLSHLDNDHAGSLPYIQWKHSEQTIIVSADHCVAGQVWQWQGLQIEALWPLNPVVVINNHTSCVLRISDGHNQVLLTGDIDLLAEYLLVNEYLDDLRSDVLIAPHHGSNTSSSSRFISAVKPDIVVFSQGFWNRWDFPRQSVIERYVRGAPEAKLLSTSEEGQISIEFHPQYPDSLMVKGYRKDINPLWYRQ</sequence>
<dbReference type="InterPro" id="IPR035681">
    <property type="entry name" value="ComA-like_MBL"/>
</dbReference>
<evidence type="ECO:0000256" key="2">
    <source>
        <dbReference type="ARBA" id="ARBA00022475"/>
    </source>
</evidence>
<evidence type="ECO:0000256" key="1">
    <source>
        <dbReference type="ARBA" id="ARBA00004651"/>
    </source>
</evidence>
<organism evidence="8 9">
    <name type="scientific">Fluctibacter corallii</name>
    <dbReference type="NCBI Taxonomy" id="2984329"/>
    <lineage>
        <taxon>Bacteria</taxon>
        <taxon>Pseudomonadati</taxon>
        <taxon>Pseudomonadota</taxon>
        <taxon>Gammaproteobacteria</taxon>
        <taxon>Alteromonadales</taxon>
        <taxon>Alteromonadaceae</taxon>
        <taxon>Fluctibacter</taxon>
    </lineage>
</organism>
<feature type="transmembrane region" description="Helical" evidence="6">
    <location>
        <begin position="20"/>
        <end position="38"/>
    </location>
</feature>